<evidence type="ECO:0000256" key="1">
    <source>
        <dbReference type="SAM" id="SignalP"/>
    </source>
</evidence>
<dbReference type="Gene3D" id="1.10.101.10">
    <property type="entry name" value="PGBD-like superfamily/PGBD"/>
    <property type="match status" value="1"/>
</dbReference>
<dbReference type="Proteomes" id="UP001550210">
    <property type="component" value="Unassembled WGS sequence"/>
</dbReference>
<proteinExistence type="predicted"/>
<gene>
    <name evidence="3" type="ORF">ABZZ21_28835</name>
</gene>
<feature type="signal peptide" evidence="1">
    <location>
        <begin position="1"/>
        <end position="23"/>
    </location>
</feature>
<organism evidence="3 4">
    <name type="scientific">Streptomyces ossamyceticus</name>
    <dbReference type="NCBI Taxonomy" id="249581"/>
    <lineage>
        <taxon>Bacteria</taxon>
        <taxon>Bacillati</taxon>
        <taxon>Actinomycetota</taxon>
        <taxon>Actinomycetes</taxon>
        <taxon>Kitasatosporales</taxon>
        <taxon>Streptomycetaceae</taxon>
        <taxon>Streptomyces</taxon>
    </lineage>
</organism>
<dbReference type="Pfam" id="PF01471">
    <property type="entry name" value="PG_binding_1"/>
    <property type="match status" value="1"/>
</dbReference>
<dbReference type="InterPro" id="IPR002477">
    <property type="entry name" value="Peptidoglycan-bd-like"/>
</dbReference>
<evidence type="ECO:0000313" key="3">
    <source>
        <dbReference type="EMBL" id="MET9848477.1"/>
    </source>
</evidence>
<dbReference type="SUPFAM" id="SSF47090">
    <property type="entry name" value="PGBD-like"/>
    <property type="match status" value="1"/>
</dbReference>
<feature type="chain" id="PRO_5046239485" evidence="1">
    <location>
        <begin position="24"/>
        <end position="136"/>
    </location>
</feature>
<dbReference type="InterPro" id="IPR036366">
    <property type="entry name" value="PGBDSf"/>
</dbReference>
<keyword evidence="1" id="KW-0732">Signal</keyword>
<dbReference type="InterPro" id="IPR036365">
    <property type="entry name" value="PGBD-like_sf"/>
</dbReference>
<keyword evidence="4" id="KW-1185">Reference proteome</keyword>
<comment type="caution">
    <text evidence="3">The sequence shown here is derived from an EMBL/GenBank/DDBJ whole genome shotgun (WGS) entry which is preliminary data.</text>
</comment>
<name>A0ABV2V3T5_9ACTN</name>
<dbReference type="RefSeq" id="WP_355400418.1">
    <property type="nucleotide sequence ID" value="NZ_JBEGHN010000061.1"/>
</dbReference>
<protein>
    <submittedName>
        <fullName evidence="3">Peptidoglycan-binding protein</fullName>
    </submittedName>
</protein>
<evidence type="ECO:0000259" key="2">
    <source>
        <dbReference type="Pfam" id="PF01471"/>
    </source>
</evidence>
<dbReference type="EMBL" id="JBEXPZ010000041">
    <property type="protein sequence ID" value="MET9848477.1"/>
    <property type="molecule type" value="Genomic_DNA"/>
</dbReference>
<evidence type="ECO:0000313" key="4">
    <source>
        <dbReference type="Proteomes" id="UP001550210"/>
    </source>
</evidence>
<sequence>MRRSTTCVTLAASLVLAGGAAVAVPQSPDSPARTTAARAAAPERPVTHGAQDVCNYTIQRPTLRVGSVGNAVRQAQCYLNNSMTGRKLVEDGNFGSVTNAATRRFQQCAGITVDGTIGAQTWSFLVFWANSWRNVC</sequence>
<feature type="domain" description="Peptidoglycan binding-like" evidence="2">
    <location>
        <begin position="69"/>
        <end position="125"/>
    </location>
</feature>
<accession>A0ABV2V3T5</accession>
<reference evidence="3 4" key="1">
    <citation type="submission" date="2024-06" db="EMBL/GenBank/DDBJ databases">
        <title>The Natural Products Discovery Center: Release of the First 8490 Sequenced Strains for Exploring Actinobacteria Biosynthetic Diversity.</title>
        <authorList>
            <person name="Kalkreuter E."/>
            <person name="Kautsar S.A."/>
            <person name="Yang D."/>
            <person name="Bader C.D."/>
            <person name="Teijaro C.N."/>
            <person name="Fluegel L."/>
            <person name="Davis C.M."/>
            <person name="Simpson J.R."/>
            <person name="Lauterbach L."/>
            <person name="Steele A.D."/>
            <person name="Gui C."/>
            <person name="Meng S."/>
            <person name="Li G."/>
            <person name="Viehrig K."/>
            <person name="Ye F."/>
            <person name="Su P."/>
            <person name="Kiefer A.F."/>
            <person name="Nichols A."/>
            <person name="Cepeda A.J."/>
            <person name="Yan W."/>
            <person name="Fan B."/>
            <person name="Jiang Y."/>
            <person name="Adhikari A."/>
            <person name="Zheng C.-J."/>
            <person name="Schuster L."/>
            <person name="Cowan T.M."/>
            <person name="Smanski M.J."/>
            <person name="Chevrette M.G."/>
            <person name="De Carvalho L.P.S."/>
            <person name="Shen B."/>
        </authorList>
    </citation>
    <scope>NUCLEOTIDE SEQUENCE [LARGE SCALE GENOMIC DNA]</scope>
    <source>
        <strain evidence="3 4">NPDC006434</strain>
    </source>
</reference>